<feature type="signal peptide" evidence="2">
    <location>
        <begin position="1"/>
        <end position="22"/>
    </location>
</feature>
<sequence>MRSPIIAFSIMAATVSPTLVSAMPTSPNMNTAVTHPRITEVQQGANALPLRRQLPAGLPGPGSVPGGVPGLGLLADPPTPPQPGPPSNAKSATNLDTTDITPYTEDAGGSIPTDPVSDAAVPSDPVSNAETVSNASAIPSNAQDVPGVVPKEPAEPIAANMVPPKPDSAVAAAVPASSLAATKRSIEARSSKPRLRTLTLT</sequence>
<keyword evidence="4" id="KW-1185">Reference proteome</keyword>
<feature type="compositionally biased region" description="Gly residues" evidence="1">
    <location>
        <begin position="59"/>
        <end position="70"/>
    </location>
</feature>
<name>A0A401G7P3_9APHY</name>
<keyword evidence="2" id="KW-0732">Signal</keyword>
<proteinExistence type="predicted"/>
<dbReference type="InParanoid" id="A0A401G7P3"/>
<dbReference type="AlphaFoldDB" id="A0A401G7P3"/>
<accession>A0A401G7P3</accession>
<reference evidence="3 4" key="1">
    <citation type="journal article" date="2018" name="Sci. Rep.">
        <title>Genome sequence of the cauliflower mushroom Sparassis crispa (Hanabiratake) and its association with beneficial usage.</title>
        <authorList>
            <person name="Kiyama R."/>
            <person name="Furutani Y."/>
            <person name="Kawaguchi K."/>
            <person name="Nakanishi T."/>
        </authorList>
    </citation>
    <scope>NUCLEOTIDE SEQUENCE [LARGE SCALE GENOMIC DNA]</scope>
</reference>
<organism evidence="3 4">
    <name type="scientific">Sparassis crispa</name>
    <dbReference type="NCBI Taxonomy" id="139825"/>
    <lineage>
        <taxon>Eukaryota</taxon>
        <taxon>Fungi</taxon>
        <taxon>Dikarya</taxon>
        <taxon>Basidiomycota</taxon>
        <taxon>Agaricomycotina</taxon>
        <taxon>Agaricomycetes</taxon>
        <taxon>Polyporales</taxon>
        <taxon>Sparassidaceae</taxon>
        <taxon>Sparassis</taxon>
    </lineage>
</organism>
<feature type="compositionally biased region" description="Pro residues" evidence="1">
    <location>
        <begin position="77"/>
        <end position="86"/>
    </location>
</feature>
<dbReference type="GeneID" id="38775094"/>
<evidence type="ECO:0000313" key="4">
    <source>
        <dbReference type="Proteomes" id="UP000287166"/>
    </source>
</evidence>
<dbReference type="EMBL" id="BFAD01000001">
    <property type="protein sequence ID" value="GBE78177.1"/>
    <property type="molecule type" value="Genomic_DNA"/>
</dbReference>
<evidence type="ECO:0000256" key="1">
    <source>
        <dbReference type="SAM" id="MobiDB-lite"/>
    </source>
</evidence>
<dbReference type="OrthoDB" id="2756422at2759"/>
<feature type="chain" id="PRO_5019267002" evidence="2">
    <location>
        <begin position="23"/>
        <end position="201"/>
    </location>
</feature>
<feature type="compositionally biased region" description="Polar residues" evidence="1">
    <location>
        <begin position="88"/>
        <end position="101"/>
    </location>
</feature>
<feature type="region of interest" description="Disordered" evidence="1">
    <location>
        <begin position="58"/>
        <end position="132"/>
    </location>
</feature>
<evidence type="ECO:0000256" key="2">
    <source>
        <dbReference type="SAM" id="SignalP"/>
    </source>
</evidence>
<gene>
    <name evidence="3" type="ORF">SCP_0110600</name>
</gene>
<evidence type="ECO:0000313" key="3">
    <source>
        <dbReference type="EMBL" id="GBE78177.1"/>
    </source>
</evidence>
<comment type="caution">
    <text evidence="3">The sequence shown here is derived from an EMBL/GenBank/DDBJ whole genome shotgun (WGS) entry which is preliminary data.</text>
</comment>
<dbReference type="Proteomes" id="UP000287166">
    <property type="component" value="Unassembled WGS sequence"/>
</dbReference>
<protein>
    <submittedName>
        <fullName evidence="3">Uncharacterized protein</fullName>
    </submittedName>
</protein>
<dbReference type="RefSeq" id="XP_027609090.1">
    <property type="nucleotide sequence ID" value="XM_027753289.1"/>
</dbReference>